<dbReference type="AlphaFoldDB" id="A0A4Q9B5K6"/>
<keyword evidence="2" id="KW-0813">Transport</keyword>
<dbReference type="OrthoDB" id="9780733at2"/>
<feature type="binding site" evidence="3">
    <location>
        <position position="175"/>
    </location>
    <ligand>
        <name>substrate</name>
    </ligand>
</feature>
<comment type="function">
    <text evidence="2">Part of the tripartite ATP-independent periplasmic (TRAP) transport system.</text>
</comment>
<keyword evidence="1" id="KW-0732">Signal</keyword>
<dbReference type="GO" id="GO:0046872">
    <property type="term" value="F:metal ion binding"/>
    <property type="evidence" value="ECO:0007669"/>
    <property type="project" value="UniProtKB-KW"/>
</dbReference>
<comment type="caution">
    <text evidence="5">The sequence shown here is derived from an EMBL/GenBank/DDBJ whole genome shotgun (WGS) entry which is preliminary data.</text>
</comment>
<evidence type="ECO:0000256" key="2">
    <source>
        <dbReference type="PIRNR" id="PIRNR039026"/>
    </source>
</evidence>
<dbReference type="InterPro" id="IPR038404">
    <property type="entry name" value="TRAP_DctP_sf"/>
</dbReference>
<dbReference type="EMBL" id="SIJL01000004">
    <property type="protein sequence ID" value="TBH20955.1"/>
    <property type="molecule type" value="Genomic_DNA"/>
</dbReference>
<comment type="subunit">
    <text evidence="2">Homodimer.</text>
</comment>
<proteinExistence type="inferred from homology"/>
<gene>
    <name evidence="5" type="ORF">ETP66_04045</name>
</gene>
<reference evidence="5 6" key="1">
    <citation type="submission" date="2019-02" db="EMBL/GenBank/DDBJ databases">
        <title>Thermus sp. a novel from hot spring.</title>
        <authorList>
            <person name="Zhao Z."/>
        </authorList>
    </citation>
    <scope>NUCLEOTIDE SEQUENCE [LARGE SCALE GENOMIC DNA]</scope>
    <source>
        <strain evidence="5 6">CFH 72773T</strain>
    </source>
</reference>
<comment type="subcellular location">
    <subcellularLocation>
        <location evidence="2">Periplasm</location>
    </subcellularLocation>
</comment>
<protein>
    <recommendedName>
        <fullName evidence="2">Extracytoplasmic solute receptor protein</fullName>
    </recommendedName>
    <alternativeName>
        <fullName evidence="2">TRAP transporter</fullName>
    </alternativeName>
</protein>
<dbReference type="InterPro" id="IPR026289">
    <property type="entry name" value="SBP_TakP-like"/>
</dbReference>
<evidence type="ECO:0000313" key="6">
    <source>
        <dbReference type="Proteomes" id="UP000292858"/>
    </source>
</evidence>
<comment type="similarity">
    <text evidence="2">Belongs to the bacterial solute-binding protein 7 family.</text>
</comment>
<sequence length="359" mass="40073">MDRRNFLRRAGVGVAASLSYAAFAQATPQVRWRLVSSYPRSLDTLFGGAEDLAKRVAELTEGRFQIRVFQAGEIVPGGQVLDAVQAGTVEAGHTYGPFFIGKNPTLAFDGGVPFGMTYRQHNAWMLFGGGLELLRQVYADFGVLQFPGGNTGAQMGGWFRREVRALADLRGLRMRIPGLGGTLMGRLGVVPQTLAAGDIYPALERGAIDAAEFSGPYDDERLGFHRVARYYYYPSFWEPSAQLSFLVSQREWARLPREFQEAFQVAAAEVNLTMMAKYDAQNPPALGRLLRAGVLLRRWSTEILRRAQEEARALYEEQAARDAAYRRVYAAYWAFRGEQFRWFAVAELGYETFAFPSGA</sequence>
<keyword evidence="6" id="KW-1185">Reference proteome</keyword>
<evidence type="ECO:0000313" key="5">
    <source>
        <dbReference type="EMBL" id="TBH20955.1"/>
    </source>
</evidence>
<dbReference type="RefSeq" id="WP_130840876.1">
    <property type="nucleotide sequence ID" value="NZ_SIJL01000004.1"/>
</dbReference>
<dbReference type="InterPro" id="IPR018389">
    <property type="entry name" value="DctP_fam"/>
</dbReference>
<evidence type="ECO:0000256" key="1">
    <source>
        <dbReference type="ARBA" id="ARBA00022729"/>
    </source>
</evidence>
<accession>A0A4Q9B5K6</accession>
<dbReference type="PANTHER" id="PTHR33376">
    <property type="match status" value="1"/>
</dbReference>
<dbReference type="Gene3D" id="3.40.190.170">
    <property type="entry name" value="Bacterial extracellular solute-binding protein, family 7"/>
    <property type="match status" value="1"/>
</dbReference>
<dbReference type="Pfam" id="PF03480">
    <property type="entry name" value="DctP"/>
    <property type="match status" value="1"/>
</dbReference>
<feature type="binding site" evidence="4">
    <location>
        <position position="238"/>
    </location>
    <ligand>
        <name>substrate</name>
    </ligand>
</feature>
<dbReference type="PANTHER" id="PTHR33376:SF5">
    <property type="entry name" value="EXTRACYTOPLASMIC SOLUTE RECEPTOR PROTEIN"/>
    <property type="match status" value="1"/>
</dbReference>
<dbReference type="Proteomes" id="UP000292858">
    <property type="component" value="Unassembled WGS sequence"/>
</dbReference>
<dbReference type="GO" id="GO:0042597">
    <property type="term" value="C:periplasmic space"/>
    <property type="evidence" value="ECO:0007669"/>
    <property type="project" value="UniProtKB-SubCell"/>
</dbReference>
<feature type="binding site" evidence="4">
    <location>
        <position position="212"/>
    </location>
    <ligand>
        <name>substrate</name>
    </ligand>
</feature>
<feature type="binding site" evidence="3">
    <location>
        <position position="154"/>
    </location>
    <ligand>
        <name>substrate</name>
    </ligand>
</feature>
<dbReference type="PIRSF" id="PIRSF039026">
    <property type="entry name" value="SiaP"/>
    <property type="match status" value="1"/>
</dbReference>
<organism evidence="5 6">
    <name type="scientific">Thermus thermamylovorans</name>
    <dbReference type="NCBI Taxonomy" id="2509362"/>
    <lineage>
        <taxon>Bacteria</taxon>
        <taxon>Thermotogati</taxon>
        <taxon>Deinococcota</taxon>
        <taxon>Deinococci</taxon>
        <taxon>Thermales</taxon>
        <taxon>Thermaceae</taxon>
        <taxon>Thermus</taxon>
    </lineage>
</organism>
<keyword evidence="2" id="KW-0574">Periplasm</keyword>
<keyword evidence="2 4" id="KW-0479">Metal-binding</keyword>
<dbReference type="GO" id="GO:0031317">
    <property type="term" value="C:tripartite ATP-independent periplasmic transporter complex"/>
    <property type="evidence" value="ECO:0007669"/>
    <property type="project" value="InterPro"/>
</dbReference>
<name>A0A4Q9B5K6_9DEIN</name>
<dbReference type="GO" id="GO:0055085">
    <property type="term" value="P:transmembrane transport"/>
    <property type="evidence" value="ECO:0007669"/>
    <property type="project" value="InterPro"/>
</dbReference>
<dbReference type="Gene3D" id="3.40.190.10">
    <property type="entry name" value="Periplasmic binding protein-like II"/>
    <property type="match status" value="1"/>
</dbReference>
<evidence type="ECO:0000256" key="3">
    <source>
        <dbReference type="PIRSR" id="PIRSR039026-1"/>
    </source>
</evidence>
<feature type="binding site" evidence="4">
    <location>
        <position position="213"/>
    </location>
    <ligand>
        <name>Na(+)</name>
        <dbReference type="ChEBI" id="CHEBI:29101"/>
    </ligand>
</feature>
<evidence type="ECO:0000256" key="4">
    <source>
        <dbReference type="PIRSR" id="PIRSR039026-2"/>
    </source>
</evidence>